<dbReference type="Pfam" id="PF01713">
    <property type="entry name" value="Smr"/>
    <property type="match status" value="1"/>
</dbReference>
<dbReference type="HOGENOM" id="CLU_889175_0_0_1"/>
<dbReference type="InterPro" id="IPR002625">
    <property type="entry name" value="Smr_dom"/>
</dbReference>
<dbReference type="InParanoid" id="E3NJD6"/>
<evidence type="ECO:0000256" key="1">
    <source>
        <dbReference type="SAM" id="MobiDB-lite"/>
    </source>
</evidence>
<reference evidence="3" key="1">
    <citation type="submission" date="2007-07" db="EMBL/GenBank/DDBJ databases">
        <title>PCAP assembly of the Caenorhabditis remanei genome.</title>
        <authorList>
            <consortium name="The Caenorhabditis remanei Sequencing Consortium"/>
            <person name="Wilson R.K."/>
        </authorList>
    </citation>
    <scope>NUCLEOTIDE SEQUENCE [LARGE SCALE GENOMIC DNA]</scope>
    <source>
        <strain evidence="3">PB4641</strain>
    </source>
</reference>
<dbReference type="EMBL" id="DS268737">
    <property type="protein sequence ID" value="EFP00607.1"/>
    <property type="molecule type" value="Genomic_DNA"/>
</dbReference>
<dbReference type="Proteomes" id="UP000008281">
    <property type="component" value="Unassembled WGS sequence"/>
</dbReference>
<keyword evidence="4" id="KW-1185">Reference proteome</keyword>
<dbReference type="OrthoDB" id="3231855at2759"/>
<dbReference type="PANTHER" id="PTHR47417:SF1">
    <property type="entry name" value="SMR DOMAIN-CONTAINING PROTEIN YPL199C"/>
    <property type="match status" value="1"/>
</dbReference>
<gene>
    <name evidence="3" type="ORF">CRE_03492</name>
</gene>
<dbReference type="eggNOG" id="ENOG502RT9K">
    <property type="taxonomic scope" value="Eukaryota"/>
</dbReference>
<feature type="region of interest" description="Disordered" evidence="1">
    <location>
        <begin position="154"/>
        <end position="213"/>
    </location>
</feature>
<sequence>MTPRNCEFSADIENKPKTYYSHKNIHLRELKALHTMKIEATSKFRQFLDEEIYRTVVKWNQEHQKHPYHFDFHGLTRKSAEWYILDVLDMMKKNNITEARIETGRGRHSWDNRPKIKPHLMEMLNKRSRCSVEPENHNDGMSAAFSGALPNSSYVPKTPLKSPNKFQQRTTGKWKRSIEESHPGANPIKRASTQNSGEVEGQSSGDNATSGTLHDAAQARKDYLENKATGVELPTEESAKLDPKFAFGKSTLIIHMCTKCRTASRILDCIDMGNGDNGLVINLCTICRALFNTQRRIKFFQHELACIKRRQIQ</sequence>
<dbReference type="SMART" id="SM00463">
    <property type="entry name" value="SMR"/>
    <property type="match status" value="1"/>
</dbReference>
<dbReference type="SUPFAM" id="SSF160443">
    <property type="entry name" value="SMR domain-like"/>
    <property type="match status" value="1"/>
</dbReference>
<dbReference type="InterPro" id="IPR036063">
    <property type="entry name" value="Smr_dom_sf"/>
</dbReference>
<feature type="compositionally biased region" description="Polar residues" evidence="1">
    <location>
        <begin position="191"/>
        <end position="212"/>
    </location>
</feature>
<dbReference type="PROSITE" id="PS50828">
    <property type="entry name" value="SMR"/>
    <property type="match status" value="1"/>
</dbReference>
<accession>E3NJD6</accession>
<evidence type="ECO:0000259" key="2">
    <source>
        <dbReference type="PROSITE" id="PS50828"/>
    </source>
</evidence>
<dbReference type="PANTHER" id="PTHR47417">
    <property type="entry name" value="SMR DOMAIN-CONTAINING PROTEIN YPL199C"/>
    <property type="match status" value="1"/>
</dbReference>
<protein>
    <recommendedName>
        <fullName evidence="2">Smr domain-containing protein</fullName>
    </recommendedName>
</protein>
<dbReference type="AlphaFoldDB" id="E3NJD6"/>
<evidence type="ECO:0000313" key="3">
    <source>
        <dbReference type="EMBL" id="EFP00607.1"/>
    </source>
</evidence>
<dbReference type="Gene3D" id="3.30.1370.110">
    <property type="match status" value="1"/>
</dbReference>
<name>E3NJD6_CAERE</name>
<proteinExistence type="predicted"/>
<feature type="domain" description="Smr" evidence="2">
    <location>
        <begin position="70"/>
        <end position="150"/>
    </location>
</feature>
<organism evidence="4">
    <name type="scientific">Caenorhabditis remanei</name>
    <name type="common">Caenorhabditis vulgaris</name>
    <dbReference type="NCBI Taxonomy" id="31234"/>
    <lineage>
        <taxon>Eukaryota</taxon>
        <taxon>Metazoa</taxon>
        <taxon>Ecdysozoa</taxon>
        <taxon>Nematoda</taxon>
        <taxon>Chromadorea</taxon>
        <taxon>Rhabditida</taxon>
        <taxon>Rhabditina</taxon>
        <taxon>Rhabditomorpha</taxon>
        <taxon>Rhabditoidea</taxon>
        <taxon>Rhabditidae</taxon>
        <taxon>Peloderinae</taxon>
        <taxon>Caenorhabditis</taxon>
    </lineage>
</organism>
<dbReference type="InterPro" id="IPR053020">
    <property type="entry name" value="Smr_domain_protein"/>
</dbReference>
<evidence type="ECO:0000313" key="4">
    <source>
        <dbReference type="Proteomes" id="UP000008281"/>
    </source>
</evidence>